<dbReference type="InterPro" id="IPR006751">
    <property type="entry name" value="TAFII55_prot_cons_reg"/>
</dbReference>
<organism evidence="9 10">
    <name type="scientific">Anaeramoeba flamelloides</name>
    <dbReference type="NCBI Taxonomy" id="1746091"/>
    <lineage>
        <taxon>Eukaryota</taxon>
        <taxon>Metamonada</taxon>
        <taxon>Anaeramoebidae</taxon>
        <taxon>Anaeramoeba</taxon>
    </lineage>
</organism>
<feature type="compositionally biased region" description="Low complexity" evidence="7">
    <location>
        <begin position="325"/>
        <end position="341"/>
    </location>
</feature>
<comment type="similarity">
    <text evidence="2">Belongs to the TAF7 family.</text>
</comment>
<feature type="region of interest" description="Disordered" evidence="7">
    <location>
        <begin position="180"/>
        <end position="264"/>
    </location>
</feature>
<feature type="compositionally biased region" description="Polar residues" evidence="7">
    <location>
        <begin position="351"/>
        <end position="372"/>
    </location>
</feature>
<dbReference type="SMART" id="SM01370">
    <property type="entry name" value="TAFII55_N"/>
    <property type="match status" value="1"/>
</dbReference>
<dbReference type="Proteomes" id="UP001150062">
    <property type="component" value="Unassembled WGS sequence"/>
</dbReference>
<feature type="compositionally biased region" description="Basic and acidic residues" evidence="7">
    <location>
        <begin position="240"/>
        <end position="255"/>
    </location>
</feature>
<comment type="caution">
    <text evidence="9">The sequence shown here is derived from an EMBL/GenBank/DDBJ whole genome shotgun (WGS) entry which is preliminary data.</text>
</comment>
<evidence type="ECO:0000313" key="9">
    <source>
        <dbReference type="EMBL" id="KAJ6229694.1"/>
    </source>
</evidence>
<evidence type="ECO:0000256" key="2">
    <source>
        <dbReference type="ARBA" id="ARBA00009368"/>
    </source>
</evidence>
<keyword evidence="5" id="KW-0539">Nucleus</keyword>
<protein>
    <submittedName>
        <fullName evidence="9">Transcription initiation factor tfiid 55 kd subunit-related</fullName>
    </submittedName>
</protein>
<evidence type="ECO:0000256" key="7">
    <source>
        <dbReference type="SAM" id="MobiDB-lite"/>
    </source>
</evidence>
<gene>
    <name evidence="9" type="ORF">M0813_07654</name>
</gene>
<keyword evidence="10" id="KW-1185">Reference proteome</keyword>
<evidence type="ECO:0000259" key="8">
    <source>
        <dbReference type="SMART" id="SM01370"/>
    </source>
</evidence>
<feature type="coiled-coil region" evidence="6">
    <location>
        <begin position="395"/>
        <end position="429"/>
    </location>
</feature>
<feature type="region of interest" description="Disordered" evidence="7">
    <location>
        <begin position="323"/>
        <end position="372"/>
    </location>
</feature>
<accession>A0ABQ8XEG7</accession>
<sequence length="471" mass="55823">MNLEDQFILRLPLEQAKKLRSRLRDSNDELKDVALHFQNGRYGGFKMGQYEKPVLICDLPCLVESHKTYKGTNLFKSSDISKILIVEPGAKELNDVIKKSKNMSRLPKAFRPEDVRRFTLEDGLTIGTKGIVKKRQSRANNSFKKYDLGFPEAVILKYKNKTSPSTYKSIRIFEEEIPEPTEKEKEIERQKEKEKQKQKEKEMEIEREKKEKEKQKQKEKERERERKRKREKEMQTQMQIEKEYSQIKNQQEKNNFKNKSANNPRKLKANNFQQNKQNQKAQPQSQIQMQIQKENTKQRSHLQTEIIVNQIFPNNDGQKKQTMITNQANKQQQPQQTNSTTEEISSVKMKMNNTQQQANQKPKQTNPNSQMIIPNTLPQMEETNNTQILMKEQTETFTTTEIQKMKTELQDLESQITEFNRSMQALHRKFDNTSNIVLKKRYQKKLLQEQKKLQEIIPKKNDLVKKLSPYK</sequence>
<evidence type="ECO:0000256" key="3">
    <source>
        <dbReference type="ARBA" id="ARBA00023015"/>
    </source>
</evidence>
<comment type="subcellular location">
    <subcellularLocation>
        <location evidence="1">Nucleus</location>
    </subcellularLocation>
</comment>
<feature type="domain" description="TAFII55 protein conserved region" evidence="8">
    <location>
        <begin position="3"/>
        <end position="195"/>
    </location>
</feature>
<dbReference type="PANTHER" id="PTHR12228:SF0">
    <property type="entry name" value="TATA-BOX BINDING PROTEIN ASSOCIATED FACTOR 7"/>
    <property type="match status" value="1"/>
</dbReference>
<keyword evidence="6" id="KW-0175">Coiled coil</keyword>
<reference evidence="9" key="1">
    <citation type="submission" date="2022-08" db="EMBL/GenBank/DDBJ databases">
        <title>Novel sulfate-reducing endosymbionts in the free-living metamonad Anaeramoeba.</title>
        <authorList>
            <person name="Jerlstrom-Hultqvist J."/>
            <person name="Cepicka I."/>
            <person name="Gallot-Lavallee L."/>
            <person name="Salas-Leiva D."/>
            <person name="Curtis B.A."/>
            <person name="Zahonova K."/>
            <person name="Pipaliya S."/>
            <person name="Dacks J."/>
            <person name="Roger A.J."/>
        </authorList>
    </citation>
    <scope>NUCLEOTIDE SEQUENCE</scope>
    <source>
        <strain evidence="9">Schooner1</strain>
    </source>
</reference>
<dbReference type="InterPro" id="IPR037817">
    <property type="entry name" value="TAF7"/>
</dbReference>
<proteinExistence type="inferred from homology"/>
<evidence type="ECO:0000256" key="4">
    <source>
        <dbReference type="ARBA" id="ARBA00023163"/>
    </source>
</evidence>
<evidence type="ECO:0000256" key="1">
    <source>
        <dbReference type="ARBA" id="ARBA00004123"/>
    </source>
</evidence>
<keyword evidence="4" id="KW-0804">Transcription</keyword>
<dbReference type="PANTHER" id="PTHR12228">
    <property type="entry name" value="TRANSCRIPTION INITIATION FACTOR TFIID 55 KD SUBUNIT-RELATED"/>
    <property type="match status" value="1"/>
</dbReference>
<dbReference type="EMBL" id="JAOAOG010000319">
    <property type="protein sequence ID" value="KAJ6229694.1"/>
    <property type="molecule type" value="Genomic_DNA"/>
</dbReference>
<name>A0ABQ8XEG7_9EUKA</name>
<evidence type="ECO:0000256" key="5">
    <source>
        <dbReference type="ARBA" id="ARBA00023242"/>
    </source>
</evidence>
<dbReference type="Pfam" id="PF04658">
    <property type="entry name" value="TAFII55_N"/>
    <property type="match status" value="1"/>
</dbReference>
<evidence type="ECO:0000256" key="6">
    <source>
        <dbReference type="SAM" id="Coils"/>
    </source>
</evidence>
<feature type="compositionally biased region" description="Basic and acidic residues" evidence="7">
    <location>
        <begin position="180"/>
        <end position="224"/>
    </location>
</feature>
<evidence type="ECO:0000313" key="10">
    <source>
        <dbReference type="Proteomes" id="UP001150062"/>
    </source>
</evidence>
<keyword evidence="3" id="KW-0805">Transcription regulation</keyword>